<evidence type="ECO:0000313" key="10">
    <source>
        <dbReference type="RefSeq" id="XP_013770142.1"/>
    </source>
</evidence>
<evidence type="ECO:0000256" key="2">
    <source>
        <dbReference type="ARBA" id="ARBA00004430"/>
    </source>
</evidence>
<dbReference type="AlphaFoldDB" id="A0A9Y6MAN7"/>
<reference evidence="10" key="1">
    <citation type="submission" date="2025-08" db="UniProtKB">
        <authorList>
            <consortium name="RefSeq"/>
        </authorList>
    </citation>
    <scope>IDENTIFICATION</scope>
</reference>
<dbReference type="GO" id="GO:0030317">
    <property type="term" value="P:flagellated sperm motility"/>
    <property type="evidence" value="ECO:0007669"/>
    <property type="project" value="TreeGrafter"/>
</dbReference>
<sequence length="777" mass="90095">MEMEEVAASEKLLPKSYRSNSPEEVRLLAIAENFQRQYSHLCPDRKPLLLCPVNECGVKKFVSTSLRPTPTIHCELFDWQGCASFVADFLSLVPLDPPVELPKVLSSPTSVLQSQRATCFEYATLLCSLLLGEDYDAYCVSGYAVKEMCLLDQSLQQCPLLDPEVKAVQDVTPEQKDQDDKYSVKLQLQLKSRFLAEQEKKKQEAEAALLVKQKQQEEKDRQLADPLRGLRVHCWVLVLSGCRDVQENVFIDPLTGISYPTNSDNFLGIESVWNNLNYFVNMQNCSNGCADMMFDLDDLKTWEPVLFGASSKKQLIQEVLKRKEAKMMGKGNLVQEGVPNVLDMPRSWVSYIAISTEALKNRWPGGKKVIRYKQAQLERFATSKTLYGVVTRLTKYKDRGCTEVATVKEWYQDRSDFLEEKEVDNINKITTERFRHGRKRHLLFLRVKSLTVGTEVEMHFSGARVDDLVRRVLSPKELIEFFEGRSDFLHYRHVYFKTHIQLLSENSHTEEVPILKVVERFHRNGSKPANEDVAERVFLIPEKLIELNYHLTEDRLIPSKISFIKPLGSEKRNAQEISLDMISTFQVDLSAKPFTAVTLHKMLVELMEVEVKVTHYIMRSVKEMRDVVTLREKETKEMKLWSRAAALVHSRKQKKENGELKNILQKYLSEEIDKDQDVKKEGLNPYFDIETEEKIKIIQEQYMKDIAEVEKTQEWLKMKLDELRKHRERDQQHHCDEIRSQVKAAPQQLHMDMRSGEETHKDVQEDLCQELQLSSHS</sequence>
<keyword evidence="5" id="KW-0175">Coiled coil</keyword>
<evidence type="ECO:0000256" key="5">
    <source>
        <dbReference type="ARBA" id="ARBA00023054"/>
    </source>
</evidence>
<protein>
    <submittedName>
        <fullName evidence="10">Dynein regulatory complex subunit 7 isoform X1</fullName>
    </submittedName>
</protein>
<evidence type="ECO:0000313" key="9">
    <source>
        <dbReference type="Proteomes" id="UP000695023"/>
    </source>
</evidence>
<evidence type="ECO:0000256" key="1">
    <source>
        <dbReference type="ARBA" id="ARBA00004230"/>
    </source>
</evidence>
<dbReference type="SUPFAM" id="SSF54001">
    <property type="entry name" value="Cysteine proteinases"/>
    <property type="match status" value="1"/>
</dbReference>
<dbReference type="GeneID" id="102212384"/>
<keyword evidence="4" id="KW-0282">Flagellum</keyword>
<evidence type="ECO:0000256" key="6">
    <source>
        <dbReference type="ARBA" id="ARBA00023069"/>
    </source>
</evidence>
<keyword evidence="6" id="KW-0969">Cilium</keyword>
<gene>
    <name evidence="10" type="primary">ccdc135</name>
</gene>
<comment type="subcellular location">
    <subcellularLocation>
        <location evidence="1">Cell projection</location>
        <location evidence="1">Cilium</location>
        <location evidence="1">Flagellum</location>
    </subcellularLocation>
    <subcellularLocation>
        <location evidence="2">Cytoplasm</location>
        <location evidence="2">Cytoskeleton</location>
        <location evidence="2">Cilium axoneme</location>
    </subcellularLocation>
</comment>
<proteinExistence type="inferred from homology"/>
<dbReference type="GO" id="GO:0005930">
    <property type="term" value="C:axoneme"/>
    <property type="evidence" value="ECO:0007669"/>
    <property type="project" value="UniProtKB-SubCell"/>
</dbReference>
<evidence type="ECO:0000256" key="3">
    <source>
        <dbReference type="ARBA" id="ARBA00010738"/>
    </source>
</evidence>
<evidence type="ECO:0000256" key="4">
    <source>
        <dbReference type="ARBA" id="ARBA00022846"/>
    </source>
</evidence>
<dbReference type="Proteomes" id="UP000695023">
    <property type="component" value="Unplaced"/>
</dbReference>
<dbReference type="Pfam" id="PF24667">
    <property type="entry name" value="MORN_DRC7"/>
    <property type="match status" value="1"/>
</dbReference>
<dbReference type="RefSeq" id="XP_013770142.1">
    <property type="nucleotide sequence ID" value="XM_013914688.1"/>
</dbReference>
<accession>A0A9Y6MAN7</accession>
<name>A0A9Y6MAN7_9CICH</name>
<dbReference type="InterPro" id="IPR056291">
    <property type="entry name" value="MORN_DRC7"/>
</dbReference>
<dbReference type="GO" id="GO:0031514">
    <property type="term" value="C:motile cilium"/>
    <property type="evidence" value="ECO:0007669"/>
    <property type="project" value="UniProtKB-SubCell"/>
</dbReference>
<organism evidence="9 10">
    <name type="scientific">Pundamilia nyererei</name>
    <dbReference type="NCBI Taxonomy" id="303518"/>
    <lineage>
        <taxon>Eukaryota</taxon>
        <taxon>Metazoa</taxon>
        <taxon>Chordata</taxon>
        <taxon>Craniata</taxon>
        <taxon>Vertebrata</taxon>
        <taxon>Euteleostomi</taxon>
        <taxon>Actinopterygii</taxon>
        <taxon>Neopterygii</taxon>
        <taxon>Teleostei</taxon>
        <taxon>Neoteleostei</taxon>
        <taxon>Acanthomorphata</taxon>
        <taxon>Ovalentaria</taxon>
        <taxon>Cichlomorphae</taxon>
        <taxon>Cichliformes</taxon>
        <taxon>Cichlidae</taxon>
        <taxon>African cichlids</taxon>
        <taxon>Pseudocrenilabrinae</taxon>
        <taxon>Haplochromini</taxon>
        <taxon>Pundamilia</taxon>
    </lineage>
</organism>
<feature type="domain" description="Dynein regulatory complex subunit 7 MORN" evidence="8">
    <location>
        <begin position="364"/>
        <end position="640"/>
    </location>
</feature>
<keyword evidence="7" id="KW-0966">Cell projection</keyword>
<dbReference type="CTD" id="555782"/>
<comment type="similarity">
    <text evidence="3">Belongs to the DRC7 family.</text>
</comment>
<dbReference type="PANTHER" id="PTHR35249:SF2">
    <property type="entry name" value="DYNEIN REGULATORY COMPLEX SUBUNIT 7"/>
    <property type="match status" value="1"/>
</dbReference>
<evidence type="ECO:0000259" key="8">
    <source>
        <dbReference type="Pfam" id="PF24667"/>
    </source>
</evidence>
<evidence type="ECO:0000256" key="7">
    <source>
        <dbReference type="ARBA" id="ARBA00023273"/>
    </source>
</evidence>
<keyword evidence="9" id="KW-1185">Reference proteome</keyword>
<dbReference type="PANTHER" id="PTHR35249">
    <property type="entry name" value="DYNEIN REGULATORY COMPLEX SUBUNIT 7"/>
    <property type="match status" value="1"/>
</dbReference>
<dbReference type="InterPro" id="IPR038765">
    <property type="entry name" value="Papain-like_cys_pep_sf"/>
</dbReference>
<dbReference type="InterPro" id="IPR033551">
    <property type="entry name" value="DRC7/lobo"/>
</dbReference>